<comment type="similarity">
    <text evidence="3">Belongs to the GlpE family.</text>
</comment>
<dbReference type="CDD" id="cd01444">
    <property type="entry name" value="GlpE_ST"/>
    <property type="match status" value="1"/>
</dbReference>
<dbReference type="EMBL" id="JAAAWN010000004">
    <property type="protein sequence ID" value="NDV90516.1"/>
    <property type="molecule type" value="Genomic_DNA"/>
</dbReference>
<feature type="active site" description="Cysteine persulfide intermediate" evidence="3">
    <location>
        <position position="63"/>
    </location>
</feature>
<name>A0A7X5LJI1_9ALTE</name>
<dbReference type="InterPro" id="IPR036873">
    <property type="entry name" value="Rhodanese-like_dom_sf"/>
</dbReference>
<organism evidence="5 6">
    <name type="scientific">Alteromonas profundi</name>
    <dbReference type="NCBI Taxonomy" id="2696062"/>
    <lineage>
        <taxon>Bacteria</taxon>
        <taxon>Pseudomonadati</taxon>
        <taxon>Pseudomonadota</taxon>
        <taxon>Gammaproteobacteria</taxon>
        <taxon>Alteromonadales</taxon>
        <taxon>Alteromonadaceae</taxon>
        <taxon>Alteromonas/Salinimonas group</taxon>
        <taxon>Alteromonas</taxon>
    </lineage>
</organism>
<dbReference type="RefSeq" id="WP_163084105.1">
    <property type="nucleotide sequence ID" value="NZ_JAAAWN010000004.1"/>
</dbReference>
<dbReference type="Proteomes" id="UP000470213">
    <property type="component" value="Unassembled WGS sequence"/>
</dbReference>
<accession>A0A7X5LJI1</accession>
<gene>
    <name evidence="3 5" type="primary">glpE</name>
    <name evidence="5" type="ORF">GTH32_04800</name>
</gene>
<comment type="catalytic activity">
    <reaction evidence="3">
        <text>thiosulfate + hydrogen cyanide = thiocyanate + sulfite + 2 H(+)</text>
        <dbReference type="Rhea" id="RHEA:16881"/>
        <dbReference type="ChEBI" id="CHEBI:15378"/>
        <dbReference type="ChEBI" id="CHEBI:17359"/>
        <dbReference type="ChEBI" id="CHEBI:18022"/>
        <dbReference type="ChEBI" id="CHEBI:18407"/>
        <dbReference type="ChEBI" id="CHEBI:33542"/>
        <dbReference type="EC" id="2.8.1.1"/>
    </reaction>
</comment>
<dbReference type="SUPFAM" id="SSF52821">
    <property type="entry name" value="Rhodanese/Cell cycle control phosphatase"/>
    <property type="match status" value="1"/>
</dbReference>
<comment type="catalytic activity">
    <reaction evidence="3">
        <text>thiosulfate + [thioredoxin]-dithiol = [thioredoxin]-disulfide + hydrogen sulfide + sulfite + 2 H(+)</text>
        <dbReference type="Rhea" id="RHEA:83859"/>
        <dbReference type="Rhea" id="RHEA-COMP:10698"/>
        <dbReference type="Rhea" id="RHEA-COMP:10700"/>
        <dbReference type="ChEBI" id="CHEBI:15378"/>
        <dbReference type="ChEBI" id="CHEBI:17359"/>
        <dbReference type="ChEBI" id="CHEBI:29919"/>
        <dbReference type="ChEBI" id="CHEBI:29950"/>
        <dbReference type="ChEBI" id="CHEBI:33542"/>
        <dbReference type="ChEBI" id="CHEBI:50058"/>
    </reaction>
</comment>
<keyword evidence="2 3" id="KW-0808">Transferase</keyword>
<evidence type="ECO:0000259" key="4">
    <source>
        <dbReference type="PROSITE" id="PS50206"/>
    </source>
</evidence>
<protein>
    <recommendedName>
        <fullName evidence="3">Thiosulfate sulfurtransferase GlpE</fullName>
        <ecNumber evidence="3">2.8.1.1</ecNumber>
    </recommendedName>
</protein>
<dbReference type="HAMAP" id="MF_01009">
    <property type="entry name" value="Thiosulf_sulfurtr"/>
    <property type="match status" value="1"/>
</dbReference>
<dbReference type="EC" id="2.8.1.1" evidence="3"/>
<dbReference type="AlphaFoldDB" id="A0A7X5LJI1"/>
<proteinExistence type="inferred from homology"/>
<dbReference type="InterPro" id="IPR001763">
    <property type="entry name" value="Rhodanese-like_dom"/>
</dbReference>
<dbReference type="NCBIfam" id="NF001195">
    <property type="entry name" value="PRK00162.1"/>
    <property type="match status" value="1"/>
</dbReference>
<evidence type="ECO:0000256" key="3">
    <source>
        <dbReference type="HAMAP-Rule" id="MF_01009"/>
    </source>
</evidence>
<comment type="subcellular location">
    <subcellularLocation>
        <location evidence="3">Cytoplasm</location>
    </subcellularLocation>
</comment>
<comment type="caution">
    <text evidence="5">The sequence shown here is derived from an EMBL/GenBank/DDBJ whole genome shotgun (WGS) entry which is preliminary data.</text>
</comment>
<dbReference type="InterPro" id="IPR050229">
    <property type="entry name" value="GlpE_sulfurtransferase"/>
</dbReference>
<dbReference type="PANTHER" id="PTHR43031">
    <property type="entry name" value="FAD-DEPENDENT OXIDOREDUCTASE"/>
    <property type="match status" value="1"/>
</dbReference>
<dbReference type="GO" id="GO:0005737">
    <property type="term" value="C:cytoplasm"/>
    <property type="evidence" value="ECO:0007669"/>
    <property type="project" value="UniProtKB-SubCell"/>
</dbReference>
<feature type="domain" description="Rhodanese" evidence="4">
    <location>
        <begin position="15"/>
        <end position="102"/>
    </location>
</feature>
<dbReference type="SMART" id="SM00450">
    <property type="entry name" value="RHOD"/>
    <property type="match status" value="1"/>
</dbReference>
<reference evidence="5 6" key="1">
    <citation type="submission" date="2020-01" db="EMBL/GenBank/DDBJ databases">
        <authorList>
            <person name="Chen J."/>
            <person name="Zhu S."/>
            <person name="Yang J."/>
        </authorList>
    </citation>
    <scope>NUCLEOTIDE SEQUENCE [LARGE SCALE GENOMIC DNA]</scope>
    <source>
        <strain evidence="5 6">345S023</strain>
    </source>
</reference>
<dbReference type="PANTHER" id="PTHR43031:SF6">
    <property type="entry name" value="THIOSULFATE SULFURTRANSFERASE GLPE"/>
    <property type="match status" value="1"/>
</dbReference>
<dbReference type="Pfam" id="PF00581">
    <property type="entry name" value="Rhodanese"/>
    <property type="match status" value="1"/>
</dbReference>
<dbReference type="PROSITE" id="PS50206">
    <property type="entry name" value="RHODANESE_3"/>
    <property type="match status" value="1"/>
</dbReference>
<sequence length="105" mass="11400">MTTFSHISVEDVANFNGDVAIVDIRDPQSYANGHMPNAAPLNNDNFATFIEHTPKDTPVVVVCYHGISSQQAARVIAEQGFNTVYSMDGGFEAWRLAQPVESGLS</sequence>
<evidence type="ECO:0000256" key="1">
    <source>
        <dbReference type="ARBA" id="ARBA00022490"/>
    </source>
</evidence>
<evidence type="ECO:0000313" key="5">
    <source>
        <dbReference type="EMBL" id="NDV90516.1"/>
    </source>
</evidence>
<dbReference type="InterPro" id="IPR023695">
    <property type="entry name" value="Thiosulf_sulfurTrfase"/>
</dbReference>
<dbReference type="GO" id="GO:0004792">
    <property type="term" value="F:thiosulfate-cyanide sulfurtransferase activity"/>
    <property type="evidence" value="ECO:0007669"/>
    <property type="project" value="UniProtKB-UniRule"/>
</dbReference>
<evidence type="ECO:0000256" key="2">
    <source>
        <dbReference type="ARBA" id="ARBA00022679"/>
    </source>
</evidence>
<comment type="function">
    <text evidence="3">Transferase that catalyzes the transfer of sulfur from thiosulfate to thiophilic acceptors such as cyanide or dithiols. May function in a CysM-independent thiosulfate assimilation pathway by catalyzing the conversion of thiosulfate to sulfite, which can then be used for L-cysteine biosynthesis.</text>
</comment>
<evidence type="ECO:0000313" key="6">
    <source>
        <dbReference type="Proteomes" id="UP000470213"/>
    </source>
</evidence>
<keyword evidence="6" id="KW-1185">Reference proteome</keyword>
<dbReference type="Gene3D" id="3.40.250.10">
    <property type="entry name" value="Rhodanese-like domain"/>
    <property type="match status" value="1"/>
</dbReference>
<keyword evidence="1 3" id="KW-0963">Cytoplasm</keyword>